<name>A0A0F9DAL8_9ZZZZ</name>
<sequence length="290" mass="33412">MSFFDQVYDEMSWQEICYRLPSELAVSAIVRRITNLETLRMFFDNIGSQPASVRNLKEHVNDVVAEAELDDIFEEFDTGYHPTLFNWLTQINIDRLKEHDPDKLSTKFLFNITDADDSQGLQSIFGRVLEETTPSQSHIRAILRKADDVCLAPLLDTLLKDSRPEVRACILCVPGLTNKKLVSDHQLVIGLKAFAKCAEAHPIKAVNVLNIKAFNNLRPFERLTALERYLGYFPHYKRVQAFDPVPTEEEFKVILFAGCIEYNDLVVKIDEMYKKITQMDPPHDKDDEEE</sequence>
<organism evidence="1">
    <name type="scientific">marine sediment metagenome</name>
    <dbReference type="NCBI Taxonomy" id="412755"/>
    <lineage>
        <taxon>unclassified sequences</taxon>
        <taxon>metagenomes</taxon>
        <taxon>ecological metagenomes</taxon>
    </lineage>
</organism>
<protein>
    <submittedName>
        <fullName evidence="1">Uncharacterized protein</fullName>
    </submittedName>
</protein>
<accession>A0A0F9DAL8</accession>
<gene>
    <name evidence="1" type="ORF">LCGC14_2512230</name>
</gene>
<dbReference type="AlphaFoldDB" id="A0A0F9DAL8"/>
<comment type="caution">
    <text evidence="1">The sequence shown here is derived from an EMBL/GenBank/DDBJ whole genome shotgun (WGS) entry which is preliminary data.</text>
</comment>
<proteinExistence type="predicted"/>
<dbReference type="EMBL" id="LAZR01040320">
    <property type="protein sequence ID" value="KKL14781.1"/>
    <property type="molecule type" value="Genomic_DNA"/>
</dbReference>
<evidence type="ECO:0000313" key="1">
    <source>
        <dbReference type="EMBL" id="KKL14781.1"/>
    </source>
</evidence>
<reference evidence="1" key="1">
    <citation type="journal article" date="2015" name="Nature">
        <title>Complex archaea that bridge the gap between prokaryotes and eukaryotes.</title>
        <authorList>
            <person name="Spang A."/>
            <person name="Saw J.H."/>
            <person name="Jorgensen S.L."/>
            <person name="Zaremba-Niedzwiedzka K."/>
            <person name="Martijn J."/>
            <person name="Lind A.E."/>
            <person name="van Eijk R."/>
            <person name="Schleper C."/>
            <person name="Guy L."/>
            <person name="Ettema T.J."/>
        </authorList>
    </citation>
    <scope>NUCLEOTIDE SEQUENCE</scope>
</reference>